<feature type="compositionally biased region" description="Low complexity" evidence="2">
    <location>
        <begin position="92"/>
        <end position="121"/>
    </location>
</feature>
<dbReference type="OrthoDB" id="5855132at2759"/>
<dbReference type="PROSITE" id="PS50157">
    <property type="entry name" value="ZINC_FINGER_C2H2_2"/>
    <property type="match status" value="1"/>
</dbReference>
<dbReference type="EMBL" id="UYYB01094470">
    <property type="protein sequence ID" value="VDM74414.1"/>
    <property type="molecule type" value="Genomic_DNA"/>
</dbReference>
<evidence type="ECO:0000259" key="3">
    <source>
        <dbReference type="PROSITE" id="PS50157"/>
    </source>
</evidence>
<keyword evidence="1" id="KW-0479">Metal-binding</keyword>
<feature type="domain" description="C2H2-type" evidence="3">
    <location>
        <begin position="154"/>
        <end position="181"/>
    </location>
</feature>
<evidence type="ECO:0000313" key="5">
    <source>
        <dbReference type="Proteomes" id="UP000270094"/>
    </source>
</evidence>
<dbReference type="InterPro" id="IPR036236">
    <property type="entry name" value="Znf_C2H2_sf"/>
</dbReference>
<name>A0A3P7J951_STRVU</name>
<evidence type="ECO:0000313" key="4">
    <source>
        <dbReference type="EMBL" id="VDM74414.1"/>
    </source>
</evidence>
<dbReference type="SUPFAM" id="SSF57667">
    <property type="entry name" value="beta-beta-alpha zinc fingers"/>
    <property type="match status" value="1"/>
</dbReference>
<dbReference type="Gene3D" id="3.30.160.60">
    <property type="entry name" value="Classic Zinc Finger"/>
    <property type="match status" value="1"/>
</dbReference>
<dbReference type="AlphaFoldDB" id="A0A3P7J951"/>
<dbReference type="PROSITE" id="PS00028">
    <property type="entry name" value="ZINC_FINGER_C2H2_1"/>
    <property type="match status" value="1"/>
</dbReference>
<keyword evidence="1" id="KW-0862">Zinc</keyword>
<dbReference type="InterPro" id="IPR013087">
    <property type="entry name" value="Znf_C2H2_type"/>
</dbReference>
<keyword evidence="1" id="KW-0863">Zinc-finger</keyword>
<reference evidence="4 5" key="1">
    <citation type="submission" date="2018-11" db="EMBL/GenBank/DDBJ databases">
        <authorList>
            <consortium name="Pathogen Informatics"/>
        </authorList>
    </citation>
    <scope>NUCLEOTIDE SEQUENCE [LARGE SCALE GENOMIC DNA]</scope>
</reference>
<protein>
    <recommendedName>
        <fullName evidence="3">C2H2-type domain-containing protein</fullName>
    </recommendedName>
</protein>
<dbReference type="GO" id="GO:0008270">
    <property type="term" value="F:zinc ion binding"/>
    <property type="evidence" value="ECO:0007669"/>
    <property type="project" value="UniProtKB-KW"/>
</dbReference>
<accession>A0A3P7J951</accession>
<organism evidence="4 5">
    <name type="scientific">Strongylus vulgaris</name>
    <name type="common">Blood worm</name>
    <dbReference type="NCBI Taxonomy" id="40348"/>
    <lineage>
        <taxon>Eukaryota</taxon>
        <taxon>Metazoa</taxon>
        <taxon>Ecdysozoa</taxon>
        <taxon>Nematoda</taxon>
        <taxon>Chromadorea</taxon>
        <taxon>Rhabditida</taxon>
        <taxon>Rhabditina</taxon>
        <taxon>Rhabditomorpha</taxon>
        <taxon>Strongyloidea</taxon>
        <taxon>Strongylidae</taxon>
        <taxon>Strongylus</taxon>
    </lineage>
</organism>
<evidence type="ECO:0000256" key="1">
    <source>
        <dbReference type="PROSITE-ProRule" id="PRU00042"/>
    </source>
</evidence>
<evidence type="ECO:0000256" key="2">
    <source>
        <dbReference type="SAM" id="MobiDB-lite"/>
    </source>
</evidence>
<feature type="compositionally biased region" description="Basic and acidic residues" evidence="2">
    <location>
        <begin position="56"/>
        <end position="65"/>
    </location>
</feature>
<dbReference type="SMART" id="SM00355">
    <property type="entry name" value="ZnF_C2H2"/>
    <property type="match status" value="1"/>
</dbReference>
<sequence>MDQSRDETKRLRDEDFDELMAACDTAKNAVKNENSLSRTLERLKMDNDPLLEGETDPIHAAKELGDSAPYSAAPPTDNLSTHSATNIDIRSTPKPLTNPSSSLSTNTTSNTNSNPSSNPGPEMTARALDKLDSSVESEDPLTVVEKDDNGFVFYKCRFCGLTFNYMNTLRAHERVHNISQGFT</sequence>
<feature type="region of interest" description="Disordered" evidence="2">
    <location>
        <begin position="40"/>
        <end position="124"/>
    </location>
</feature>
<keyword evidence="5" id="KW-1185">Reference proteome</keyword>
<proteinExistence type="predicted"/>
<dbReference type="Proteomes" id="UP000270094">
    <property type="component" value="Unassembled WGS sequence"/>
</dbReference>
<gene>
    <name evidence="4" type="ORF">SVUK_LOCUS9412</name>
</gene>
<feature type="compositionally biased region" description="Polar residues" evidence="2">
    <location>
        <begin position="77"/>
        <end position="89"/>
    </location>
</feature>